<accession>A0A239NXR8</accession>
<dbReference type="EMBL" id="FZOR01000053">
    <property type="protein sequence ID" value="SNT59677.1"/>
    <property type="molecule type" value="Genomic_DNA"/>
</dbReference>
<evidence type="ECO:0000313" key="3">
    <source>
        <dbReference type="Proteomes" id="UP000198318"/>
    </source>
</evidence>
<dbReference type="Pfam" id="PF04149">
    <property type="entry name" value="DUF397"/>
    <property type="match status" value="1"/>
</dbReference>
<name>A0A239NXR8_9ACTN</name>
<dbReference type="Proteomes" id="UP000198318">
    <property type="component" value="Unassembled WGS sequence"/>
</dbReference>
<dbReference type="AlphaFoldDB" id="A0A239NXR8"/>
<reference evidence="2 3" key="1">
    <citation type="submission" date="2017-06" db="EMBL/GenBank/DDBJ databases">
        <authorList>
            <person name="Kim H.J."/>
            <person name="Triplett B.A."/>
        </authorList>
    </citation>
    <scope>NUCLEOTIDE SEQUENCE [LARGE SCALE GENOMIC DNA]</scope>
    <source>
        <strain evidence="2 3">DSM 44715</strain>
    </source>
</reference>
<dbReference type="RefSeq" id="WP_089330514.1">
    <property type="nucleotide sequence ID" value="NZ_FZOR01000053.1"/>
</dbReference>
<feature type="domain" description="DUF397" evidence="1">
    <location>
        <begin position="7"/>
        <end position="60"/>
    </location>
</feature>
<evidence type="ECO:0000259" key="1">
    <source>
        <dbReference type="Pfam" id="PF04149"/>
    </source>
</evidence>
<sequence>MNETRRATWRKSSHSTQEGGQCVEMADLEVALGIRDSTDPHGPVLQFGRDAMAGLLSRIKTGELDR</sequence>
<dbReference type="InterPro" id="IPR007278">
    <property type="entry name" value="DUF397"/>
</dbReference>
<dbReference type="OrthoDB" id="4570646at2"/>
<keyword evidence="3" id="KW-1185">Reference proteome</keyword>
<gene>
    <name evidence="2" type="ORF">SAMN05443665_105346</name>
</gene>
<evidence type="ECO:0000313" key="2">
    <source>
        <dbReference type="EMBL" id="SNT59677.1"/>
    </source>
</evidence>
<proteinExistence type="predicted"/>
<protein>
    <recommendedName>
        <fullName evidence="1">DUF397 domain-containing protein</fullName>
    </recommendedName>
</protein>
<organism evidence="2 3">
    <name type="scientific">Actinomadura meyerae</name>
    <dbReference type="NCBI Taxonomy" id="240840"/>
    <lineage>
        <taxon>Bacteria</taxon>
        <taxon>Bacillati</taxon>
        <taxon>Actinomycetota</taxon>
        <taxon>Actinomycetes</taxon>
        <taxon>Streptosporangiales</taxon>
        <taxon>Thermomonosporaceae</taxon>
        <taxon>Actinomadura</taxon>
    </lineage>
</organism>